<dbReference type="EMBL" id="CP060244">
    <property type="protein sequence ID" value="QNT77961.1"/>
    <property type="molecule type" value="Genomic_DNA"/>
</dbReference>
<accession>A0A7H1NQA1</accession>
<name>A0A7H1NQA1_9PROT</name>
<dbReference type="Proteomes" id="UP000516349">
    <property type="component" value="Chromosome"/>
</dbReference>
<dbReference type="AlphaFoldDB" id="A0A7H1NQA1"/>
<evidence type="ECO:0000256" key="1">
    <source>
        <dbReference type="SAM" id="SignalP"/>
    </source>
</evidence>
<sequence>MTSRKIRTKFFSSLLTVFCVLYSTHSSARSHHGRHFHVRYSHNHSHRAYGGRVIQCVAFAKNASEVSLRGNAVDWWENAAGRYDRGNTPEAGSVLNFRSTRRMPLGHVAVVTEVLNSRVIVIDQSHWNQRGISRDTRVVDVSPNNDWSAVRVAIGHSEKFGSIYPTYGFIYPRAPGASRGGIITARNTTTPSHYHYARHSISGPLSQPMLSTEVAEAPAVLSPSVPLDAPNRNLR</sequence>
<protein>
    <submittedName>
        <fullName evidence="3">CHAP domain protein</fullName>
    </submittedName>
</protein>
<feature type="chain" id="PRO_5028832896" evidence="1">
    <location>
        <begin position="29"/>
        <end position="235"/>
    </location>
</feature>
<feature type="signal peptide" evidence="1">
    <location>
        <begin position="1"/>
        <end position="28"/>
    </location>
</feature>
<dbReference type="PROSITE" id="PS50911">
    <property type="entry name" value="CHAP"/>
    <property type="match status" value="1"/>
</dbReference>
<evidence type="ECO:0000313" key="4">
    <source>
        <dbReference type="Proteomes" id="UP000516349"/>
    </source>
</evidence>
<gene>
    <name evidence="3" type="ORF">JGUZn3_07200</name>
</gene>
<evidence type="ECO:0000259" key="2">
    <source>
        <dbReference type="PROSITE" id="PS50911"/>
    </source>
</evidence>
<dbReference type="Pfam" id="PF05257">
    <property type="entry name" value="CHAP"/>
    <property type="match status" value="1"/>
</dbReference>
<evidence type="ECO:0000313" key="3">
    <source>
        <dbReference type="EMBL" id="QNT77961.1"/>
    </source>
</evidence>
<dbReference type="InterPro" id="IPR007921">
    <property type="entry name" value="CHAP_dom"/>
</dbReference>
<proteinExistence type="predicted"/>
<keyword evidence="1" id="KW-0732">Signal</keyword>
<keyword evidence="4" id="KW-1185">Reference proteome</keyword>
<dbReference type="InterPro" id="IPR038765">
    <property type="entry name" value="Papain-like_cys_pep_sf"/>
</dbReference>
<dbReference type="Gene3D" id="3.90.1720.10">
    <property type="entry name" value="endopeptidase domain like (from Nostoc punctiforme)"/>
    <property type="match status" value="1"/>
</dbReference>
<dbReference type="KEGG" id="ebla:JGUZn3_07200"/>
<organism evidence="3 4">
    <name type="scientific">Entomobacter blattae</name>
    <dbReference type="NCBI Taxonomy" id="2762277"/>
    <lineage>
        <taxon>Bacteria</taxon>
        <taxon>Pseudomonadati</taxon>
        <taxon>Pseudomonadota</taxon>
        <taxon>Alphaproteobacteria</taxon>
        <taxon>Acetobacterales</taxon>
        <taxon>Acetobacteraceae</taxon>
        <taxon>Entomobacter</taxon>
    </lineage>
</organism>
<dbReference type="SUPFAM" id="SSF54001">
    <property type="entry name" value="Cysteine proteinases"/>
    <property type="match status" value="1"/>
</dbReference>
<reference evidence="3 4" key="1">
    <citation type="submission" date="2020-08" db="EMBL/GenBank/DDBJ databases">
        <title>Complete genome sequence of Entomobacter blattae G55GP.</title>
        <authorList>
            <person name="Poehlein A."/>
            <person name="Guzman J."/>
            <person name="Daniel R."/>
            <person name="Vilcinskas A."/>
        </authorList>
    </citation>
    <scope>NUCLEOTIDE SEQUENCE [LARGE SCALE GENOMIC DNA]</scope>
    <source>
        <strain evidence="3 4">G55GP</strain>
    </source>
</reference>
<dbReference type="RefSeq" id="WP_203414350.1">
    <property type="nucleotide sequence ID" value="NZ_CP060244.1"/>
</dbReference>
<feature type="domain" description="Peptidase C51" evidence="2">
    <location>
        <begin position="31"/>
        <end position="151"/>
    </location>
</feature>